<evidence type="ECO:0000313" key="1">
    <source>
        <dbReference type="EMBL" id="QLG62922.1"/>
    </source>
</evidence>
<protein>
    <recommendedName>
        <fullName evidence="3">Late embryogenesis abundant protein LEA-2 subgroup domain-containing protein</fullName>
    </recommendedName>
</protein>
<organism evidence="1 2">
    <name type="scientific">Halorarum salinum</name>
    <dbReference type="NCBI Taxonomy" id="2743089"/>
    <lineage>
        <taxon>Archaea</taxon>
        <taxon>Methanobacteriati</taxon>
        <taxon>Methanobacteriota</taxon>
        <taxon>Stenosarchaea group</taxon>
        <taxon>Halobacteria</taxon>
        <taxon>Halobacteriales</taxon>
        <taxon>Haloferacaceae</taxon>
        <taxon>Halorarum</taxon>
    </lineage>
</organism>
<dbReference type="EMBL" id="CP058579">
    <property type="protein sequence ID" value="QLG62922.1"/>
    <property type="molecule type" value="Genomic_DNA"/>
</dbReference>
<evidence type="ECO:0008006" key="3">
    <source>
        <dbReference type="Google" id="ProtNLM"/>
    </source>
</evidence>
<dbReference type="AlphaFoldDB" id="A0A7D5QHP7"/>
<name>A0A7D5QHP7_9EURY</name>
<gene>
    <name evidence="1" type="ORF">HUG12_14760</name>
</gene>
<evidence type="ECO:0000313" key="2">
    <source>
        <dbReference type="Proteomes" id="UP000509626"/>
    </source>
</evidence>
<dbReference type="OrthoDB" id="382301at2157"/>
<sequence>MAVPRSGTLLSALLALLLVATGTAFGLTFDAQLDWHQRDSVNAAVTDLSLSGTDEGHRVVADLRVGNPLDRPIELTTVRLLVFEGDPPPETGDRLSVPRTATVERVTLGAGETRTLRVEADVHDDDVDRTRRALAAGDASSRGQLTARMAGEEFDIRVE</sequence>
<dbReference type="GeneID" id="56038745"/>
<dbReference type="KEGG" id="halu:HUG12_14760"/>
<keyword evidence="2" id="KW-1185">Reference proteome</keyword>
<proteinExistence type="predicted"/>
<dbReference type="Proteomes" id="UP000509626">
    <property type="component" value="Chromosome"/>
</dbReference>
<reference evidence="1 2" key="1">
    <citation type="submission" date="2020-06" db="EMBL/GenBank/DDBJ databases">
        <title>NJ-3-1, isolated from saline soil.</title>
        <authorList>
            <person name="Cui H.L."/>
            <person name="Shi X."/>
        </authorList>
    </citation>
    <scope>NUCLEOTIDE SEQUENCE [LARGE SCALE GENOMIC DNA]</scope>
    <source>
        <strain evidence="1 2">NJ-3-1</strain>
    </source>
</reference>
<dbReference type="RefSeq" id="WP_179269507.1">
    <property type="nucleotide sequence ID" value="NZ_CP058579.1"/>
</dbReference>
<accession>A0A7D5QHP7</accession>